<keyword evidence="2" id="KW-1185">Reference proteome</keyword>
<name>A0A0S7C187_9BACT</name>
<dbReference type="Proteomes" id="UP000053091">
    <property type="component" value="Unassembled WGS sequence"/>
</dbReference>
<dbReference type="AlphaFoldDB" id="A0A0S7C187"/>
<dbReference type="EMBL" id="DF968183">
    <property type="protein sequence ID" value="GAP44731.1"/>
    <property type="molecule type" value="Genomic_DNA"/>
</dbReference>
<organism evidence="1">
    <name type="scientific">Lentimicrobium saccharophilum</name>
    <dbReference type="NCBI Taxonomy" id="1678841"/>
    <lineage>
        <taxon>Bacteria</taxon>
        <taxon>Pseudomonadati</taxon>
        <taxon>Bacteroidota</taxon>
        <taxon>Bacteroidia</taxon>
        <taxon>Bacteroidales</taxon>
        <taxon>Lentimicrobiaceae</taxon>
        <taxon>Lentimicrobium</taxon>
    </lineage>
</organism>
<proteinExistence type="predicted"/>
<reference evidence="1" key="1">
    <citation type="journal article" date="2015" name="Genome Announc.">
        <title>Draft Genome Sequence of Bacteroidales Strain TBC1, a Novel Isolate from a Methanogenic Wastewater Treatment System.</title>
        <authorList>
            <person name="Tourlousse D.M."/>
            <person name="Matsuura N."/>
            <person name="Sun L."/>
            <person name="Toyonaga M."/>
            <person name="Kuroda K."/>
            <person name="Ohashi A."/>
            <person name="Cruz R."/>
            <person name="Yamaguchi T."/>
            <person name="Sekiguchi Y."/>
        </authorList>
    </citation>
    <scope>NUCLEOTIDE SEQUENCE [LARGE SCALE GENOMIC DNA]</scope>
    <source>
        <strain evidence="1">TBC1</strain>
    </source>
</reference>
<dbReference type="STRING" id="1678841.TBC1_12542"/>
<evidence type="ECO:0000313" key="1">
    <source>
        <dbReference type="EMBL" id="GAP44731.1"/>
    </source>
</evidence>
<gene>
    <name evidence="1" type="ORF">TBC1_12542</name>
</gene>
<sequence>MNTKALLFIILVVLIQVKSAVFAQATYRFGIMPSLNLNSALKNNWSLNAKAESRQLFRSGAVNGDAVNEYRYVLTDLSMIAAKKVGLNSRIAGGYLMRIEDGEISHRLIQHFIIVQKFAAFRLAHRFMSDQTFSESEKPEIRIRYRISSELPLNGESVDRGEFYVKVNNEYVNSFQAKDYDLEIRLVPLLGYDITDNFKIETGPDYRLNSFVSNSPRHSYWMTLNIFIEI</sequence>
<protein>
    <recommendedName>
        <fullName evidence="3">DUF2490 domain-containing protein</fullName>
    </recommendedName>
</protein>
<evidence type="ECO:0008006" key="3">
    <source>
        <dbReference type="Google" id="ProtNLM"/>
    </source>
</evidence>
<accession>A0A0S7C187</accession>
<evidence type="ECO:0000313" key="2">
    <source>
        <dbReference type="Proteomes" id="UP000053091"/>
    </source>
</evidence>
<dbReference type="InterPro" id="IPR019619">
    <property type="entry name" value="DUF2490"/>
</dbReference>
<dbReference type="RefSeq" id="WP_062044525.1">
    <property type="nucleotide sequence ID" value="NZ_DF968183.1"/>
</dbReference>
<dbReference type="Pfam" id="PF10677">
    <property type="entry name" value="DUF2490"/>
    <property type="match status" value="1"/>
</dbReference>